<proteinExistence type="predicted"/>
<keyword evidence="2" id="KW-0378">Hydrolase</keyword>
<keyword evidence="2" id="KW-0326">Glycosidase</keyword>
<dbReference type="InterPro" id="IPR036895">
    <property type="entry name" value="Uracil-DNA_glycosylase-like_sf"/>
</dbReference>
<evidence type="ECO:0000313" key="2">
    <source>
        <dbReference type="EMBL" id="QKS71244.1"/>
    </source>
</evidence>
<feature type="domain" description="Uracil-DNA glycosylase-like" evidence="1">
    <location>
        <begin position="7"/>
        <end position="163"/>
    </location>
</feature>
<dbReference type="SUPFAM" id="SSF52141">
    <property type="entry name" value="Uracil-DNA glycosylase-like"/>
    <property type="match status" value="1"/>
</dbReference>
<dbReference type="Gene3D" id="3.40.470.10">
    <property type="entry name" value="Uracil-DNA glycosylase-like domain"/>
    <property type="match status" value="1"/>
</dbReference>
<dbReference type="SMART" id="SM00987">
    <property type="entry name" value="UreE_C"/>
    <property type="match status" value="1"/>
</dbReference>
<name>A0A859FF83_9BACI</name>
<accession>A0A859FF83</accession>
<dbReference type="InterPro" id="IPR026353">
    <property type="entry name" value="Hypoxan-DNA_Glyclase"/>
</dbReference>
<dbReference type="InterPro" id="IPR005122">
    <property type="entry name" value="Uracil-DNA_glycosylase-like"/>
</dbReference>
<reference evidence="3" key="1">
    <citation type="submission" date="2019-07" db="EMBL/GenBank/DDBJ databases">
        <title>Bacillus alkalisoli sp. nov. isolated from saline soil.</title>
        <authorList>
            <person name="Sun J.-Q."/>
            <person name="Xu L."/>
        </authorList>
    </citation>
    <scope>NUCLEOTIDE SEQUENCE [LARGE SCALE GENOMIC DNA]</scope>
    <source>
        <strain evidence="3">M4U3P1</strain>
    </source>
</reference>
<sequence length="177" mass="20134">MDVVSMDPVVGSNPTILILGSMPGVKSIETQQYYAHPRNHFWPIISRLIKNPSLPDFSYEKRVEVIKNHGIAIWDVIESCYREGSLDSNIKDAKPNDLKRFLHEHATIQVVACNGSKAHTLFERYKKEHNLDIQAIKLPSTSPVPGRYIKTFEQKLDAWQALCPHIGGYYDTKTTVD</sequence>
<dbReference type="EC" id="3.2.2.15" evidence="2"/>
<dbReference type="Proteomes" id="UP000318138">
    <property type="component" value="Chromosome"/>
</dbReference>
<dbReference type="AlphaFoldDB" id="A0A859FF83"/>
<dbReference type="NCBIfam" id="TIGR04274">
    <property type="entry name" value="hypoxanDNAglyco"/>
    <property type="match status" value="1"/>
</dbReference>
<organism evidence="2 3">
    <name type="scientific">Paenalkalicoccus suaedae</name>
    <dbReference type="NCBI Taxonomy" id="2592382"/>
    <lineage>
        <taxon>Bacteria</taxon>
        <taxon>Bacillati</taxon>
        <taxon>Bacillota</taxon>
        <taxon>Bacilli</taxon>
        <taxon>Bacillales</taxon>
        <taxon>Bacillaceae</taxon>
        <taxon>Paenalkalicoccus</taxon>
    </lineage>
</organism>
<dbReference type="RefSeq" id="WP_176009280.1">
    <property type="nucleotide sequence ID" value="NZ_CP041372.2"/>
</dbReference>
<evidence type="ECO:0000259" key="1">
    <source>
        <dbReference type="SMART" id="SM00986"/>
    </source>
</evidence>
<dbReference type="GO" id="GO:0033958">
    <property type="term" value="F:DNA-deoxyinosine glycosylase activity"/>
    <property type="evidence" value="ECO:0007669"/>
    <property type="project" value="UniProtKB-EC"/>
</dbReference>
<dbReference type="SMART" id="SM00986">
    <property type="entry name" value="UDG"/>
    <property type="match status" value="1"/>
</dbReference>
<dbReference type="EMBL" id="CP041372">
    <property type="protein sequence ID" value="QKS71244.1"/>
    <property type="molecule type" value="Genomic_DNA"/>
</dbReference>
<dbReference type="CDD" id="cd10032">
    <property type="entry name" value="UDG-F6_HDG"/>
    <property type="match status" value="1"/>
</dbReference>
<dbReference type="Pfam" id="PF03167">
    <property type="entry name" value="UDG"/>
    <property type="match status" value="1"/>
</dbReference>
<evidence type="ECO:0000313" key="3">
    <source>
        <dbReference type="Proteomes" id="UP000318138"/>
    </source>
</evidence>
<gene>
    <name evidence="2" type="ORF">FLK61_31535</name>
</gene>
<keyword evidence="3" id="KW-1185">Reference proteome</keyword>
<dbReference type="KEGG" id="psua:FLK61_31535"/>
<protein>
    <submittedName>
        <fullName evidence="2">DNA-deoxyinosine glycosylase</fullName>
        <ecNumber evidence="2">3.2.2.15</ecNumber>
    </submittedName>
</protein>